<accession>A0A9D4FQV5</accession>
<reference evidence="1" key="2">
    <citation type="submission" date="2020-11" db="EMBL/GenBank/DDBJ databases">
        <authorList>
            <person name="McCartney M.A."/>
            <person name="Auch B."/>
            <person name="Kono T."/>
            <person name="Mallez S."/>
            <person name="Becker A."/>
            <person name="Gohl D.M."/>
            <person name="Silverstein K.A.T."/>
            <person name="Koren S."/>
            <person name="Bechman K.B."/>
            <person name="Herman A."/>
            <person name="Abrahante J.E."/>
            <person name="Garbe J."/>
        </authorList>
    </citation>
    <scope>NUCLEOTIDE SEQUENCE</scope>
    <source>
        <strain evidence="1">Duluth1</strain>
        <tissue evidence="1">Whole animal</tissue>
    </source>
</reference>
<comment type="caution">
    <text evidence="1">The sequence shown here is derived from an EMBL/GenBank/DDBJ whole genome shotgun (WGS) entry which is preliminary data.</text>
</comment>
<dbReference type="Proteomes" id="UP000828390">
    <property type="component" value="Unassembled WGS sequence"/>
</dbReference>
<organism evidence="1 2">
    <name type="scientific">Dreissena polymorpha</name>
    <name type="common">Zebra mussel</name>
    <name type="synonym">Mytilus polymorpha</name>
    <dbReference type="NCBI Taxonomy" id="45954"/>
    <lineage>
        <taxon>Eukaryota</taxon>
        <taxon>Metazoa</taxon>
        <taxon>Spiralia</taxon>
        <taxon>Lophotrochozoa</taxon>
        <taxon>Mollusca</taxon>
        <taxon>Bivalvia</taxon>
        <taxon>Autobranchia</taxon>
        <taxon>Heteroconchia</taxon>
        <taxon>Euheterodonta</taxon>
        <taxon>Imparidentia</taxon>
        <taxon>Neoheterodontei</taxon>
        <taxon>Myida</taxon>
        <taxon>Dreissenoidea</taxon>
        <taxon>Dreissenidae</taxon>
        <taxon>Dreissena</taxon>
    </lineage>
</organism>
<dbReference type="AlphaFoldDB" id="A0A9D4FQV5"/>
<keyword evidence="2" id="KW-1185">Reference proteome</keyword>
<protein>
    <submittedName>
        <fullName evidence="1">Uncharacterized protein</fullName>
    </submittedName>
</protein>
<dbReference type="EMBL" id="JAIWYP010000007">
    <property type="protein sequence ID" value="KAH3802827.1"/>
    <property type="molecule type" value="Genomic_DNA"/>
</dbReference>
<sequence>MAHHGLVAIKSTASTVDPEMECEEIQPHWTQHPQTLPINGEEIPQKDLFYF</sequence>
<evidence type="ECO:0000313" key="2">
    <source>
        <dbReference type="Proteomes" id="UP000828390"/>
    </source>
</evidence>
<reference evidence="1" key="1">
    <citation type="journal article" date="2019" name="bioRxiv">
        <title>The Genome of the Zebra Mussel, Dreissena polymorpha: A Resource for Invasive Species Research.</title>
        <authorList>
            <person name="McCartney M.A."/>
            <person name="Auch B."/>
            <person name="Kono T."/>
            <person name="Mallez S."/>
            <person name="Zhang Y."/>
            <person name="Obille A."/>
            <person name="Becker A."/>
            <person name="Abrahante J.E."/>
            <person name="Garbe J."/>
            <person name="Badalamenti J.P."/>
            <person name="Herman A."/>
            <person name="Mangelson H."/>
            <person name="Liachko I."/>
            <person name="Sullivan S."/>
            <person name="Sone E.D."/>
            <person name="Koren S."/>
            <person name="Silverstein K.A.T."/>
            <person name="Beckman K.B."/>
            <person name="Gohl D.M."/>
        </authorList>
    </citation>
    <scope>NUCLEOTIDE SEQUENCE</scope>
    <source>
        <strain evidence="1">Duluth1</strain>
        <tissue evidence="1">Whole animal</tissue>
    </source>
</reference>
<gene>
    <name evidence="1" type="ORF">DPMN_156517</name>
</gene>
<name>A0A9D4FQV5_DREPO</name>
<evidence type="ECO:0000313" key="1">
    <source>
        <dbReference type="EMBL" id="KAH3802827.1"/>
    </source>
</evidence>
<proteinExistence type="predicted"/>